<dbReference type="Pfam" id="PF17236">
    <property type="entry name" value="SU10_MCP"/>
    <property type="match status" value="1"/>
</dbReference>
<gene>
    <name evidence="1" type="ORF">TM448A00717_0009</name>
</gene>
<dbReference type="InterPro" id="IPR035198">
    <property type="entry name" value="SU10_MCP"/>
</dbReference>
<evidence type="ECO:0000313" key="1">
    <source>
        <dbReference type="EMBL" id="QJA47656.1"/>
    </source>
</evidence>
<sequence>MASTGILADSWMTGIGPYGTSLNWEDCSALLAACIVEDYNTLGQIKKGEAVTDVIYTWVNDSLNPITFTGYMATSGSLVISSPTNTAAIDRLLQTNMVFGVLRPTADLQASWTPTFYDGLFAVQTESTSTLTCVAYGNTPFMTTTAGTVYVVYGRPKADNATVSPDISRPRSLSKNYTQVFERGIETQKTREGLDMKAVPDELKLQMKRRTQEIKRELNKWVIGGIARQDAAAAGSFTGDSQIRTMAGLYWLMRDPNLDGTNEDAMMFNASAKEVDGNRLNDLLYEIENAGGIDDQWDPVILCNPVQARKISRIGEEWIRKSEEDRTTGHYVDTFLSDLGRKVPIVWDRYWRYDLLMVADRSRISLHPYTKDDLSIGEVAADSNRFRRWQMSMQYTLKLECPDTSHAMYYNLKWW</sequence>
<proteinExistence type="predicted"/>
<dbReference type="AlphaFoldDB" id="A0A6H1ZIA8"/>
<reference evidence="1" key="1">
    <citation type="submission" date="2020-03" db="EMBL/GenBank/DDBJ databases">
        <title>The deep terrestrial virosphere.</title>
        <authorList>
            <person name="Holmfeldt K."/>
            <person name="Nilsson E."/>
            <person name="Simone D."/>
            <person name="Lopez-Fernandez M."/>
            <person name="Wu X."/>
            <person name="de Brujin I."/>
            <person name="Lundin D."/>
            <person name="Andersson A."/>
            <person name="Bertilsson S."/>
            <person name="Dopson M."/>
        </authorList>
    </citation>
    <scope>NUCLEOTIDE SEQUENCE</scope>
    <source>
        <strain evidence="1">TM448A00717</strain>
    </source>
</reference>
<organism evidence="1">
    <name type="scientific">viral metagenome</name>
    <dbReference type="NCBI Taxonomy" id="1070528"/>
    <lineage>
        <taxon>unclassified sequences</taxon>
        <taxon>metagenomes</taxon>
        <taxon>organismal metagenomes</taxon>
    </lineage>
</organism>
<protein>
    <submittedName>
        <fullName evidence="1">Putative structural protein</fullName>
    </submittedName>
</protein>
<name>A0A6H1ZIA8_9ZZZZ</name>
<dbReference type="EMBL" id="MT144052">
    <property type="protein sequence ID" value="QJA47656.1"/>
    <property type="molecule type" value="Genomic_DNA"/>
</dbReference>
<accession>A0A6H1ZIA8</accession>